<sequence length="362" mass="40666">MPSTSAAIWDKEIPVPVRTISYVDDGIVKRLPEGTRIMSISPSGSSYWARTAKIEALDARGRPVNYFVKVHQGEKGKLMVSSEFEAMILLFRVIPEMVARPVACGSYESEDDTHFFVCEFCELSDDIPDPHPFASLVAELHKRGVSPNGMFGMPYVTFGGNAPQLFPVTESWEECFTTGIRGVFAAELKSQGADEDIEMLTSTILEKVIPRLLRPLAEDGRTITPRLVHGDLWDGNASVDVKTGKPMIFDATPLYAHSELSRIDDLAPWKIQRHRMTQKYIDEYIEHFPISEPKEEFEDRLWLYCLSKENMRRLIDLYGEGYDIYRARKNPEGNILRNKQASTANNATLAAAVDEPVSASLG</sequence>
<dbReference type="Proteomes" id="UP000319257">
    <property type="component" value="Unassembled WGS sequence"/>
</dbReference>
<accession>A0A507BM44</accession>
<evidence type="ECO:0000256" key="2">
    <source>
        <dbReference type="ARBA" id="ARBA00048655"/>
    </source>
</evidence>
<dbReference type="InterPro" id="IPR016477">
    <property type="entry name" value="Fructo-/Ketosamine-3-kinase"/>
</dbReference>
<protein>
    <recommendedName>
        <fullName evidence="1">protein-ribulosamine 3-kinase</fullName>
        <ecNumber evidence="1">2.7.1.172</ecNumber>
    </recommendedName>
</protein>
<dbReference type="Gene3D" id="3.90.1200.10">
    <property type="match status" value="1"/>
</dbReference>
<gene>
    <name evidence="3" type="ORF">E0L32_002760</name>
</gene>
<dbReference type="InParanoid" id="A0A507BM44"/>
<evidence type="ECO:0000313" key="3">
    <source>
        <dbReference type="EMBL" id="TPX18251.1"/>
    </source>
</evidence>
<keyword evidence="4" id="KW-1185">Reference proteome</keyword>
<dbReference type="GeneID" id="41970207"/>
<evidence type="ECO:0000256" key="1">
    <source>
        <dbReference type="ARBA" id="ARBA00011961"/>
    </source>
</evidence>
<dbReference type="Pfam" id="PF03881">
    <property type="entry name" value="Fructosamin_kin"/>
    <property type="match status" value="1"/>
</dbReference>
<dbReference type="InterPro" id="IPR011009">
    <property type="entry name" value="Kinase-like_dom_sf"/>
</dbReference>
<dbReference type="EMBL" id="SKBQ01000011">
    <property type="protein sequence ID" value="TPX18251.1"/>
    <property type="molecule type" value="Genomic_DNA"/>
</dbReference>
<comment type="catalytic activity">
    <reaction evidence="2">
        <text>N(6)-D-ribulosyl-L-lysyl-[protein] + ATP = N(6)-(3-O-phospho-D-ribulosyl)-L-lysyl-[protein] + ADP + H(+)</text>
        <dbReference type="Rhea" id="RHEA:48432"/>
        <dbReference type="Rhea" id="RHEA-COMP:12103"/>
        <dbReference type="Rhea" id="RHEA-COMP:12104"/>
        <dbReference type="ChEBI" id="CHEBI:15378"/>
        <dbReference type="ChEBI" id="CHEBI:30616"/>
        <dbReference type="ChEBI" id="CHEBI:90418"/>
        <dbReference type="ChEBI" id="CHEBI:90420"/>
        <dbReference type="ChEBI" id="CHEBI:456216"/>
        <dbReference type="EC" id="2.7.1.172"/>
    </reaction>
    <physiologicalReaction direction="left-to-right" evidence="2">
        <dbReference type="Rhea" id="RHEA:48433"/>
    </physiologicalReaction>
</comment>
<dbReference type="OrthoDB" id="5772781at2759"/>
<organism evidence="3 4">
    <name type="scientific">Thyridium curvatum</name>
    <dbReference type="NCBI Taxonomy" id="1093900"/>
    <lineage>
        <taxon>Eukaryota</taxon>
        <taxon>Fungi</taxon>
        <taxon>Dikarya</taxon>
        <taxon>Ascomycota</taxon>
        <taxon>Pezizomycotina</taxon>
        <taxon>Sordariomycetes</taxon>
        <taxon>Sordariomycetidae</taxon>
        <taxon>Thyridiales</taxon>
        <taxon>Thyridiaceae</taxon>
        <taxon>Thyridium</taxon>
    </lineage>
</organism>
<dbReference type="AlphaFoldDB" id="A0A507BM44"/>
<dbReference type="PANTHER" id="PTHR12149:SF8">
    <property type="entry name" value="PROTEIN-RIBULOSAMINE 3-KINASE"/>
    <property type="match status" value="1"/>
</dbReference>
<reference evidence="3 4" key="1">
    <citation type="submission" date="2019-06" db="EMBL/GenBank/DDBJ databases">
        <title>Draft genome sequence of the filamentous fungus Phialemoniopsis curvata isolated from diesel fuel.</title>
        <authorList>
            <person name="Varaljay V.A."/>
            <person name="Lyon W.J."/>
            <person name="Crouch A.L."/>
            <person name="Drake C.E."/>
            <person name="Hollomon J.M."/>
            <person name="Nadeau L.J."/>
            <person name="Nunn H.S."/>
            <person name="Stevenson B.S."/>
            <person name="Bojanowski C.L."/>
            <person name="Crookes-Goodson W.J."/>
        </authorList>
    </citation>
    <scope>NUCLEOTIDE SEQUENCE [LARGE SCALE GENOMIC DNA]</scope>
    <source>
        <strain evidence="3 4">D216</strain>
    </source>
</reference>
<dbReference type="RefSeq" id="XP_030999962.1">
    <property type="nucleotide sequence ID" value="XM_031136985.1"/>
</dbReference>
<name>A0A507BM44_9PEZI</name>
<dbReference type="SUPFAM" id="SSF56112">
    <property type="entry name" value="Protein kinase-like (PK-like)"/>
    <property type="match status" value="1"/>
</dbReference>
<dbReference type="GO" id="GO:0102193">
    <property type="term" value="F:protein-ribulosamine 3-kinase activity"/>
    <property type="evidence" value="ECO:0007669"/>
    <property type="project" value="UniProtKB-EC"/>
</dbReference>
<dbReference type="EC" id="2.7.1.172" evidence="1"/>
<evidence type="ECO:0000313" key="4">
    <source>
        <dbReference type="Proteomes" id="UP000319257"/>
    </source>
</evidence>
<comment type="caution">
    <text evidence="3">The sequence shown here is derived from an EMBL/GenBank/DDBJ whole genome shotgun (WGS) entry which is preliminary data.</text>
</comment>
<dbReference type="PANTHER" id="PTHR12149">
    <property type="entry name" value="FRUCTOSAMINE 3 KINASE-RELATED PROTEIN"/>
    <property type="match status" value="1"/>
</dbReference>
<proteinExistence type="predicted"/>